<keyword evidence="2" id="KW-0238">DNA-binding</keyword>
<dbReference type="Pfam" id="PF00392">
    <property type="entry name" value="GntR"/>
    <property type="match status" value="1"/>
</dbReference>
<dbReference type="PROSITE" id="PS50949">
    <property type="entry name" value="HTH_GNTR"/>
    <property type="match status" value="1"/>
</dbReference>
<dbReference type="EMBL" id="CP011102">
    <property type="protein sequence ID" value="AQY49995.1"/>
    <property type="molecule type" value="Genomic_DNA"/>
</dbReference>
<evidence type="ECO:0000256" key="2">
    <source>
        <dbReference type="ARBA" id="ARBA00023125"/>
    </source>
</evidence>
<dbReference type="KEGG" id="lwi:UE46_02325"/>
<dbReference type="GO" id="GO:0003700">
    <property type="term" value="F:DNA-binding transcription factor activity"/>
    <property type="evidence" value="ECO:0007669"/>
    <property type="project" value="InterPro"/>
</dbReference>
<gene>
    <name evidence="5" type="ORF">UE46_02325</name>
</gene>
<dbReference type="InterPro" id="IPR000524">
    <property type="entry name" value="Tscrpt_reg_HTH_GntR"/>
</dbReference>
<dbReference type="PANTHER" id="PTHR38445">
    <property type="entry name" value="HTH-TYPE TRANSCRIPTIONAL REPRESSOR YTRA"/>
    <property type="match status" value="1"/>
</dbReference>
<dbReference type="PANTHER" id="PTHR38445:SF7">
    <property type="entry name" value="GNTR-FAMILY TRANSCRIPTIONAL REGULATOR"/>
    <property type="match status" value="1"/>
</dbReference>
<dbReference type="CDD" id="cd07377">
    <property type="entry name" value="WHTH_GntR"/>
    <property type="match status" value="1"/>
</dbReference>
<dbReference type="GO" id="GO:0003677">
    <property type="term" value="F:DNA binding"/>
    <property type="evidence" value="ECO:0007669"/>
    <property type="project" value="UniProtKB-KW"/>
</dbReference>
<dbReference type="Proteomes" id="UP000223060">
    <property type="component" value="Chromosome"/>
</dbReference>
<evidence type="ECO:0000313" key="5">
    <source>
        <dbReference type="EMBL" id="AQY49995.1"/>
    </source>
</evidence>
<dbReference type="InterPro" id="IPR036388">
    <property type="entry name" value="WH-like_DNA-bd_sf"/>
</dbReference>
<dbReference type="AlphaFoldDB" id="A0A1S7FRM9"/>
<organism evidence="5 6">
    <name type="scientific">Listeria weihenstephanensis</name>
    <dbReference type="NCBI Taxonomy" id="1006155"/>
    <lineage>
        <taxon>Bacteria</taxon>
        <taxon>Bacillati</taxon>
        <taxon>Bacillota</taxon>
        <taxon>Bacilli</taxon>
        <taxon>Bacillales</taxon>
        <taxon>Listeriaceae</taxon>
        <taxon>Listeria</taxon>
    </lineage>
</organism>
<dbReference type="SMART" id="SM00345">
    <property type="entry name" value="HTH_GNTR"/>
    <property type="match status" value="1"/>
</dbReference>
<evidence type="ECO:0000259" key="4">
    <source>
        <dbReference type="PROSITE" id="PS50949"/>
    </source>
</evidence>
<dbReference type="InterPro" id="IPR036390">
    <property type="entry name" value="WH_DNA-bd_sf"/>
</dbReference>
<accession>A0A1S7FRM9</accession>
<sequence length="124" mass="14020">MKIIVTNTSSLPIYEQIASQIRNQIINGELSGGYLLPSIRALAKELQVSVITTKRAYEELEHEGFVQTIAGKGTYVSHQNIAFIHEQRLKDLEKKMHQVLQFADDLGLTNTEVHEMIDLLAKED</sequence>
<dbReference type="SUPFAM" id="SSF46785">
    <property type="entry name" value="Winged helix' DNA-binding domain"/>
    <property type="match status" value="1"/>
</dbReference>
<name>A0A1S7FRM9_9LIST</name>
<keyword evidence="1" id="KW-0805">Transcription regulation</keyword>
<keyword evidence="3" id="KW-0804">Transcription</keyword>
<dbReference type="RefSeq" id="WP_036060367.1">
    <property type="nucleotide sequence ID" value="NZ_CP011102.1"/>
</dbReference>
<reference evidence="6" key="1">
    <citation type="submission" date="2015-03" db="EMBL/GenBank/DDBJ databases">
        <authorList>
            <person name="Ferrari E."/>
            <person name="Walter M.C."/>
            <person name="Huptas C."/>
            <person name="Scherer S."/>
            <person name="Mueller-Herbst S."/>
        </authorList>
    </citation>
    <scope>NUCLEOTIDE SEQUENCE [LARGE SCALE GENOMIC DNA]</scope>
    <source>
        <strain evidence="6">LWP01</strain>
    </source>
</reference>
<dbReference type="Gene3D" id="1.10.10.10">
    <property type="entry name" value="Winged helix-like DNA-binding domain superfamily/Winged helix DNA-binding domain"/>
    <property type="match status" value="1"/>
</dbReference>
<evidence type="ECO:0000313" key="6">
    <source>
        <dbReference type="Proteomes" id="UP000223060"/>
    </source>
</evidence>
<keyword evidence="6" id="KW-1185">Reference proteome</keyword>
<feature type="domain" description="HTH gntR-type" evidence="4">
    <location>
        <begin position="11"/>
        <end position="79"/>
    </location>
</feature>
<evidence type="ECO:0000256" key="3">
    <source>
        <dbReference type="ARBA" id="ARBA00023163"/>
    </source>
</evidence>
<proteinExistence type="predicted"/>
<evidence type="ECO:0000256" key="1">
    <source>
        <dbReference type="ARBA" id="ARBA00023015"/>
    </source>
</evidence>
<protein>
    <submittedName>
        <fullName evidence="5">GntR family transcriptional regulator</fullName>
    </submittedName>
</protein>